<keyword evidence="3" id="KW-1185">Reference proteome</keyword>
<feature type="transmembrane region" description="Helical" evidence="1">
    <location>
        <begin position="29"/>
        <end position="51"/>
    </location>
</feature>
<keyword evidence="1" id="KW-0812">Transmembrane</keyword>
<gene>
    <name evidence="2" type="ORF">MRATA1EN1_LOCUS28689</name>
</gene>
<keyword evidence="1" id="KW-1133">Transmembrane helix</keyword>
<reference evidence="2" key="1">
    <citation type="submission" date="2023-04" db="EMBL/GenBank/DDBJ databases">
        <authorList>
            <consortium name="ELIXIR-Norway"/>
        </authorList>
    </citation>
    <scope>NUCLEOTIDE SEQUENCE [LARGE SCALE GENOMIC DNA]</scope>
</reference>
<protein>
    <submittedName>
        <fullName evidence="2">Uncharacterized protein</fullName>
    </submittedName>
</protein>
<evidence type="ECO:0000256" key="1">
    <source>
        <dbReference type="SAM" id="Phobius"/>
    </source>
</evidence>
<accession>A0ABN9A462</accession>
<name>A0ABN9A462_RANTA</name>
<dbReference type="EMBL" id="OX459945">
    <property type="protein sequence ID" value="CAI9179727.1"/>
    <property type="molecule type" value="Genomic_DNA"/>
</dbReference>
<evidence type="ECO:0000313" key="3">
    <source>
        <dbReference type="Proteomes" id="UP001176941"/>
    </source>
</evidence>
<sequence>MAKFQYHLKATCSSKEIHLFLKKKNKKEAFGLPLLSTMFLHPLFSTASIFFDQSMTTPQIMVSSICRFVSLGFRKHESRYMYVYSHICILTRKKIFIFTQGNTDLCC</sequence>
<organism evidence="2 3">
    <name type="scientific">Rangifer tarandus platyrhynchus</name>
    <name type="common">Svalbard reindeer</name>
    <dbReference type="NCBI Taxonomy" id="3082113"/>
    <lineage>
        <taxon>Eukaryota</taxon>
        <taxon>Metazoa</taxon>
        <taxon>Chordata</taxon>
        <taxon>Craniata</taxon>
        <taxon>Vertebrata</taxon>
        <taxon>Euteleostomi</taxon>
        <taxon>Mammalia</taxon>
        <taxon>Eutheria</taxon>
        <taxon>Laurasiatheria</taxon>
        <taxon>Artiodactyla</taxon>
        <taxon>Ruminantia</taxon>
        <taxon>Pecora</taxon>
        <taxon>Cervidae</taxon>
        <taxon>Odocoileinae</taxon>
        <taxon>Rangifer</taxon>
    </lineage>
</organism>
<evidence type="ECO:0000313" key="2">
    <source>
        <dbReference type="EMBL" id="CAI9179727.1"/>
    </source>
</evidence>
<proteinExistence type="predicted"/>
<keyword evidence="1" id="KW-0472">Membrane</keyword>
<dbReference type="Proteomes" id="UP001176941">
    <property type="component" value="Chromosome 9"/>
</dbReference>